<accession>A0A381RXB5</accession>
<organism evidence="1">
    <name type="scientific">marine metagenome</name>
    <dbReference type="NCBI Taxonomy" id="408172"/>
    <lineage>
        <taxon>unclassified sequences</taxon>
        <taxon>metagenomes</taxon>
        <taxon>ecological metagenomes</taxon>
    </lineage>
</organism>
<gene>
    <name evidence="1" type="ORF">METZ01_LOCUS48635</name>
</gene>
<sequence length="329" mass="37214">MINKCVMVLLMMAVVVTLVPTQVDAQGEPMRRPNGQPDISGTFTFRTLTPFQRPEQFAEQETLNAETAAEFEASERTRQNRDLFDPVEGARSAGYQPRSEGGVLSYNEFWYERGVDLTDDKRTSLVIDPPNGRLPARVPRTEPREQLSLDERNALRYESYTSRSMFDRCIMGFNSGPPMSSGAYNNNVMIFQTSDHVVILNEMVHNARIIPIDDVAKPPFKQFSGVSRGHWDGETFVVETAQFRGGESRGTSPNKHLVERFTRLSPDRVAYEYTVTDPTVYTAPFTVMMPFRRTDGTLFEYACHEGNIGMHGILAGARELELQGRKLRP</sequence>
<evidence type="ECO:0000313" key="1">
    <source>
        <dbReference type="EMBL" id="SUZ95781.1"/>
    </source>
</evidence>
<protein>
    <submittedName>
        <fullName evidence="1">Uncharacterized protein</fullName>
    </submittedName>
</protein>
<name>A0A381RXB5_9ZZZZ</name>
<dbReference type="EMBL" id="UINC01002354">
    <property type="protein sequence ID" value="SUZ95781.1"/>
    <property type="molecule type" value="Genomic_DNA"/>
</dbReference>
<reference evidence="1" key="1">
    <citation type="submission" date="2018-05" db="EMBL/GenBank/DDBJ databases">
        <authorList>
            <person name="Lanie J.A."/>
            <person name="Ng W.-L."/>
            <person name="Kazmierczak K.M."/>
            <person name="Andrzejewski T.M."/>
            <person name="Davidsen T.M."/>
            <person name="Wayne K.J."/>
            <person name="Tettelin H."/>
            <person name="Glass J.I."/>
            <person name="Rusch D."/>
            <person name="Podicherti R."/>
            <person name="Tsui H.-C.T."/>
            <person name="Winkler M.E."/>
        </authorList>
    </citation>
    <scope>NUCLEOTIDE SEQUENCE</scope>
</reference>
<proteinExistence type="predicted"/>
<dbReference type="AlphaFoldDB" id="A0A381RXB5"/>